<accession>A0ABU7AB38</accession>
<comment type="caution">
    <text evidence="1">The sequence shown here is derived from an EMBL/GenBank/DDBJ whole genome shotgun (WGS) entry which is preliminary data.</text>
</comment>
<proteinExistence type="predicted"/>
<gene>
    <name evidence="1" type="ORF">ATANTOWER_024046</name>
</gene>
<evidence type="ECO:0000313" key="2">
    <source>
        <dbReference type="Proteomes" id="UP001345963"/>
    </source>
</evidence>
<sequence>MPVGSCTAGQDGGDDGRKIWTWYKQLQVLISPSLLTPFSLATLSSAPPDGKGLTINKHNSLSGPQTETEIVGERIYLHSN</sequence>
<keyword evidence="2" id="KW-1185">Reference proteome</keyword>
<evidence type="ECO:0000313" key="1">
    <source>
        <dbReference type="EMBL" id="MED6235352.1"/>
    </source>
</evidence>
<reference evidence="1 2" key="1">
    <citation type="submission" date="2021-07" db="EMBL/GenBank/DDBJ databases">
        <authorList>
            <person name="Palmer J.M."/>
        </authorList>
    </citation>
    <scope>NUCLEOTIDE SEQUENCE [LARGE SCALE GENOMIC DNA]</scope>
    <source>
        <strain evidence="1 2">AT_MEX2019</strain>
        <tissue evidence="1">Muscle</tissue>
    </source>
</reference>
<dbReference type="Proteomes" id="UP001345963">
    <property type="component" value="Unassembled WGS sequence"/>
</dbReference>
<name>A0ABU7AB38_9TELE</name>
<dbReference type="EMBL" id="JAHUTI010010377">
    <property type="protein sequence ID" value="MED6235352.1"/>
    <property type="molecule type" value="Genomic_DNA"/>
</dbReference>
<organism evidence="1 2">
    <name type="scientific">Ataeniobius toweri</name>
    <dbReference type="NCBI Taxonomy" id="208326"/>
    <lineage>
        <taxon>Eukaryota</taxon>
        <taxon>Metazoa</taxon>
        <taxon>Chordata</taxon>
        <taxon>Craniata</taxon>
        <taxon>Vertebrata</taxon>
        <taxon>Euteleostomi</taxon>
        <taxon>Actinopterygii</taxon>
        <taxon>Neopterygii</taxon>
        <taxon>Teleostei</taxon>
        <taxon>Neoteleostei</taxon>
        <taxon>Acanthomorphata</taxon>
        <taxon>Ovalentaria</taxon>
        <taxon>Atherinomorphae</taxon>
        <taxon>Cyprinodontiformes</taxon>
        <taxon>Goodeidae</taxon>
        <taxon>Ataeniobius</taxon>
    </lineage>
</organism>
<protein>
    <submittedName>
        <fullName evidence="1">Uncharacterized protein</fullName>
    </submittedName>
</protein>